<proteinExistence type="inferred from homology"/>
<comment type="similarity">
    <text evidence="1 2">Belongs to the peptidase S14 family.</text>
</comment>
<evidence type="ECO:0000256" key="3">
    <source>
        <dbReference type="SAM" id="Coils"/>
    </source>
</evidence>
<feature type="compositionally biased region" description="Basic and acidic residues" evidence="4">
    <location>
        <begin position="347"/>
        <end position="373"/>
    </location>
</feature>
<dbReference type="PATRIC" id="fig|743722.3.peg.3722"/>
<dbReference type="GO" id="GO:0004176">
    <property type="term" value="F:ATP-dependent peptidase activity"/>
    <property type="evidence" value="ECO:0007669"/>
    <property type="project" value="InterPro"/>
</dbReference>
<evidence type="ECO:0000313" key="5">
    <source>
        <dbReference type="EMBL" id="ADZ80019.1"/>
    </source>
</evidence>
<dbReference type="eggNOG" id="COG0740">
    <property type="taxonomic scope" value="Bacteria"/>
</dbReference>
<dbReference type="STRING" id="743722.Sph21_3481"/>
<accession>F4C2E1</accession>
<protein>
    <recommendedName>
        <fullName evidence="2">ATP-dependent Clp protease proteolytic subunit</fullName>
    </recommendedName>
</protein>
<dbReference type="AlphaFoldDB" id="F4C2E1"/>
<dbReference type="InterPro" id="IPR029045">
    <property type="entry name" value="ClpP/crotonase-like_dom_sf"/>
</dbReference>
<dbReference type="GO" id="GO:0004252">
    <property type="term" value="F:serine-type endopeptidase activity"/>
    <property type="evidence" value="ECO:0007669"/>
    <property type="project" value="InterPro"/>
</dbReference>
<dbReference type="CDD" id="cd07016">
    <property type="entry name" value="S14_ClpP_1"/>
    <property type="match status" value="1"/>
</dbReference>
<dbReference type="EMBL" id="CP002584">
    <property type="protein sequence ID" value="ADZ80019.1"/>
    <property type="molecule type" value="Genomic_DNA"/>
</dbReference>
<dbReference type="HOGENOM" id="CLU_741672_0_0_10"/>
<keyword evidence="3" id="KW-0175">Coiled coil</keyword>
<dbReference type="GO" id="GO:0006515">
    <property type="term" value="P:protein quality control for misfolded or incompletely synthesized proteins"/>
    <property type="evidence" value="ECO:0007669"/>
    <property type="project" value="TreeGrafter"/>
</dbReference>
<dbReference type="GO" id="GO:0051117">
    <property type="term" value="F:ATPase binding"/>
    <property type="evidence" value="ECO:0007669"/>
    <property type="project" value="TreeGrafter"/>
</dbReference>
<dbReference type="PANTHER" id="PTHR10381:SF11">
    <property type="entry name" value="ATP-DEPENDENT CLP PROTEASE PROTEOLYTIC SUBUNIT, MITOCHONDRIAL"/>
    <property type="match status" value="1"/>
</dbReference>
<dbReference type="GO" id="GO:0009368">
    <property type="term" value="C:endopeptidase Clp complex"/>
    <property type="evidence" value="ECO:0007669"/>
    <property type="project" value="TreeGrafter"/>
</dbReference>
<dbReference type="InterPro" id="IPR001907">
    <property type="entry name" value="ClpP"/>
</dbReference>
<dbReference type="SUPFAM" id="SSF52096">
    <property type="entry name" value="ClpP/crotonase"/>
    <property type="match status" value="1"/>
</dbReference>
<dbReference type="PRINTS" id="PR00127">
    <property type="entry name" value="CLPPROTEASEP"/>
</dbReference>
<reference evidence="5" key="1">
    <citation type="submission" date="2011-03" db="EMBL/GenBank/DDBJ databases">
        <title>Complete sequence of Sphingobacterium sp. 21.</title>
        <authorList>
            <consortium name="US DOE Joint Genome Institute"/>
            <person name="Lucas S."/>
            <person name="Copeland A."/>
            <person name="Lapidus A."/>
            <person name="Cheng J.-F."/>
            <person name="Goodwin L."/>
            <person name="Pitluck S."/>
            <person name="Davenport K."/>
            <person name="Detter J.C."/>
            <person name="Han C."/>
            <person name="Tapia R."/>
            <person name="Land M."/>
            <person name="Hauser L."/>
            <person name="Kyrpides N."/>
            <person name="Ivanova N."/>
            <person name="Ovchinnikova G."/>
            <person name="Pagani I."/>
            <person name="Siebers A.K."/>
            <person name="Allgaier M."/>
            <person name="Thelen M.P."/>
            <person name="Hugenholtz P."/>
            <person name="Woyke T."/>
        </authorList>
    </citation>
    <scope>NUCLEOTIDE SEQUENCE</scope>
    <source>
        <strain evidence="5">21</strain>
    </source>
</reference>
<feature type="region of interest" description="Disordered" evidence="4">
    <location>
        <begin position="330"/>
        <end position="373"/>
    </location>
</feature>
<organism evidence="5">
    <name type="scientific">Sphingobacterium sp. (strain 21)</name>
    <dbReference type="NCBI Taxonomy" id="743722"/>
    <lineage>
        <taxon>Bacteria</taxon>
        <taxon>Pseudomonadati</taxon>
        <taxon>Bacteroidota</taxon>
        <taxon>Sphingobacteriia</taxon>
        <taxon>Sphingobacteriales</taxon>
        <taxon>Sphingobacteriaceae</taxon>
        <taxon>Sphingobacterium</taxon>
    </lineage>
</organism>
<evidence type="ECO:0000256" key="1">
    <source>
        <dbReference type="ARBA" id="ARBA00007039"/>
    </source>
</evidence>
<feature type="coiled-coil region" evidence="3">
    <location>
        <begin position="281"/>
        <end position="329"/>
    </location>
</feature>
<sequence length="373" mass="41587">MKQPFFQVVSNKSDQVGRINIYGFIGDYWEKANTATNFEREFRALEEKHDRIDIYINSPGGSVWEGLPIFNTIRSSQKEIHTYVNGIAFSMGFMLLLSAKNGRRHAFKGSIGMAHNVSTYDYGNAKQLRKSADELDKYDDVLSALIAECSGKTVEQVKSEWLNYEDHFFTPDEMKAEGFVNHIEDDEASDMPENVQNLSFGQIAAYYNERMEEPTQSLVDKVLAKITGKTSGSTQNQSDNMFGNKFPKMKALAKVAAASHTAEAIEAVNTEIAENEIEGVTLVLDSELEQVNNRNTQLENNAKADATKIANLESKIKELEAEVANYKAKDKTPAAESAAPVTNANDRIAEGADTREVENFETSADRDLKKMFG</sequence>
<dbReference type="InterPro" id="IPR023562">
    <property type="entry name" value="ClpP/TepA"/>
</dbReference>
<name>F4C2E1_SPHS2</name>
<gene>
    <name evidence="5" type="ordered locus">Sph21_3481</name>
</gene>
<dbReference type="KEGG" id="shg:Sph21_3481"/>
<dbReference type="Pfam" id="PF00574">
    <property type="entry name" value="CLP_protease"/>
    <property type="match status" value="1"/>
</dbReference>
<dbReference type="Gene3D" id="3.90.226.10">
    <property type="entry name" value="2-enoyl-CoA Hydratase, Chain A, domain 1"/>
    <property type="match status" value="1"/>
</dbReference>
<dbReference type="OrthoDB" id="1408931at2"/>
<dbReference type="PANTHER" id="PTHR10381">
    <property type="entry name" value="ATP-DEPENDENT CLP PROTEASE PROTEOLYTIC SUBUNIT"/>
    <property type="match status" value="1"/>
</dbReference>
<evidence type="ECO:0000256" key="2">
    <source>
        <dbReference type="RuleBase" id="RU003567"/>
    </source>
</evidence>
<evidence type="ECO:0000256" key="4">
    <source>
        <dbReference type="SAM" id="MobiDB-lite"/>
    </source>
</evidence>